<feature type="domain" description="Zn(2)-C6 fungal-type" evidence="3">
    <location>
        <begin position="60"/>
        <end position="90"/>
    </location>
</feature>
<protein>
    <submittedName>
        <fullName evidence="4">Transcriptional regulator family: Fungal Specific TF</fullName>
    </submittedName>
</protein>
<dbReference type="Pfam" id="PF11951">
    <property type="entry name" value="Fungal_trans_2"/>
    <property type="match status" value="1"/>
</dbReference>
<feature type="compositionally biased region" description="Basic residues" evidence="2">
    <location>
        <begin position="43"/>
        <end position="57"/>
    </location>
</feature>
<keyword evidence="5" id="KW-1185">Reference proteome</keyword>
<dbReference type="PROSITE" id="PS50048">
    <property type="entry name" value="ZN2_CY6_FUNGAL_2"/>
    <property type="match status" value="1"/>
</dbReference>
<accession>A0ABR0CDW6</accession>
<feature type="compositionally biased region" description="Low complexity" evidence="2">
    <location>
        <begin position="128"/>
        <end position="145"/>
    </location>
</feature>
<evidence type="ECO:0000259" key="3">
    <source>
        <dbReference type="PROSITE" id="PS50048"/>
    </source>
</evidence>
<gene>
    <name evidence="4" type="ORF">Purlil1_930</name>
</gene>
<sequence>MVDLIHTPAQLTDGPGTRVVKSDAAMSLQSRRAHAVSHEARLKRMPPRTSIKPHSKSRNGCLNCKRRKVKCDEGKPACGNCTHFRMPCAFSHHSVAQAPSTVQQDALGVGSNGRRCRGRPRRDWAAMSLGGSTDTSPPSSTMTISRSVTPATQTPCSLNVADLELLHHFTTCTAHSLAGSDSEDDPIARFWSRNVPKLGLDHHFVLHLLLAVAGYHLAHMKGRSERAAQPYLSLAERHTAVGLTEFARVLGRLDSGNCQALYVSAMLVCYCTFAAGPTSPEDVLVCHLDDGAAQWLPLIKGVRLINETVGPDVLFSGLMAPLAPSGESEDTGAKFARDGLPRVDWEKPLDNLRDLVSSSAGESANVCLEALGGLSATYAAIYGRGADGFYDGPQSCQFVFGWLYRIQDAFVALLRRREAPALAILAYFAVLLRTLDDCWFVHGWCSHIVESVCRFVGPNYAGCLQWAVAQATQSD</sequence>
<dbReference type="InterPro" id="IPR036864">
    <property type="entry name" value="Zn2-C6_fun-type_DNA-bd_sf"/>
</dbReference>
<reference evidence="4 5" key="1">
    <citation type="journal article" date="2024" name="Microbiol. Resour. Announc.">
        <title>Genome annotations for the ascomycete fungi Trichoderma harzianum, Trichoderma aggressivum, and Purpureocillium lilacinum.</title>
        <authorList>
            <person name="Beijen E.P.W."/>
            <person name="Ohm R.A."/>
        </authorList>
    </citation>
    <scope>NUCLEOTIDE SEQUENCE [LARGE SCALE GENOMIC DNA]</scope>
    <source>
        <strain evidence="4 5">CBS 150709</strain>
    </source>
</reference>
<organism evidence="4 5">
    <name type="scientific">Purpureocillium lilacinum</name>
    <name type="common">Paecilomyces lilacinus</name>
    <dbReference type="NCBI Taxonomy" id="33203"/>
    <lineage>
        <taxon>Eukaryota</taxon>
        <taxon>Fungi</taxon>
        <taxon>Dikarya</taxon>
        <taxon>Ascomycota</taxon>
        <taxon>Pezizomycotina</taxon>
        <taxon>Sordariomycetes</taxon>
        <taxon>Hypocreomycetidae</taxon>
        <taxon>Hypocreales</taxon>
        <taxon>Ophiocordycipitaceae</taxon>
        <taxon>Purpureocillium</taxon>
    </lineage>
</organism>
<dbReference type="SUPFAM" id="SSF57701">
    <property type="entry name" value="Zn2/Cys6 DNA-binding domain"/>
    <property type="match status" value="1"/>
</dbReference>
<evidence type="ECO:0000256" key="1">
    <source>
        <dbReference type="ARBA" id="ARBA00023242"/>
    </source>
</evidence>
<dbReference type="InterPro" id="IPR001138">
    <property type="entry name" value="Zn2Cys6_DnaBD"/>
</dbReference>
<comment type="caution">
    <text evidence="4">The sequence shown here is derived from an EMBL/GenBank/DDBJ whole genome shotgun (WGS) entry which is preliminary data.</text>
</comment>
<dbReference type="CDD" id="cd00067">
    <property type="entry name" value="GAL4"/>
    <property type="match status" value="1"/>
</dbReference>
<dbReference type="PANTHER" id="PTHR47657">
    <property type="entry name" value="STEROL REGULATORY ELEMENT-BINDING PROTEIN ECM22"/>
    <property type="match status" value="1"/>
</dbReference>
<dbReference type="InterPro" id="IPR052400">
    <property type="entry name" value="Zn2-C6_fungal_TF"/>
</dbReference>
<proteinExistence type="predicted"/>
<dbReference type="Pfam" id="PF00172">
    <property type="entry name" value="Zn_clus"/>
    <property type="match status" value="1"/>
</dbReference>
<dbReference type="PROSITE" id="PS00463">
    <property type="entry name" value="ZN2_CY6_FUNGAL_1"/>
    <property type="match status" value="1"/>
</dbReference>
<dbReference type="PANTHER" id="PTHR47657:SF13">
    <property type="entry name" value="ZN(2)-C6 FUNGAL-TYPE DOMAIN-CONTAINING PROTEIN-RELATED"/>
    <property type="match status" value="1"/>
</dbReference>
<dbReference type="InterPro" id="IPR021858">
    <property type="entry name" value="Fun_TF"/>
</dbReference>
<feature type="region of interest" description="Disordered" evidence="2">
    <location>
        <begin position="31"/>
        <end position="58"/>
    </location>
</feature>
<dbReference type="Proteomes" id="UP001287286">
    <property type="component" value="Unassembled WGS sequence"/>
</dbReference>
<dbReference type="Gene3D" id="4.10.240.10">
    <property type="entry name" value="Zn(2)-C6 fungal-type DNA-binding domain"/>
    <property type="match status" value="1"/>
</dbReference>
<keyword evidence="1" id="KW-0539">Nucleus</keyword>
<evidence type="ECO:0000313" key="4">
    <source>
        <dbReference type="EMBL" id="KAK4094325.1"/>
    </source>
</evidence>
<name>A0ABR0CDW6_PURLI</name>
<dbReference type="EMBL" id="JAWRVI010000003">
    <property type="protein sequence ID" value="KAK4094325.1"/>
    <property type="molecule type" value="Genomic_DNA"/>
</dbReference>
<evidence type="ECO:0000256" key="2">
    <source>
        <dbReference type="SAM" id="MobiDB-lite"/>
    </source>
</evidence>
<feature type="region of interest" description="Disordered" evidence="2">
    <location>
        <begin position="125"/>
        <end position="145"/>
    </location>
</feature>
<dbReference type="SMART" id="SM00066">
    <property type="entry name" value="GAL4"/>
    <property type="match status" value="1"/>
</dbReference>
<evidence type="ECO:0000313" key="5">
    <source>
        <dbReference type="Proteomes" id="UP001287286"/>
    </source>
</evidence>